<accession>A0A9Q2IE44</accession>
<dbReference type="KEGG" id="pqu:IG609_010315"/>
<gene>
    <name evidence="1" type="ORF">IG609_010315</name>
</gene>
<dbReference type="SUPFAM" id="SSF52200">
    <property type="entry name" value="Toll/Interleukin receptor TIR domain"/>
    <property type="match status" value="1"/>
</dbReference>
<dbReference type="AlphaFoldDB" id="A0A9Q2IE44"/>
<dbReference type="Gene3D" id="3.40.50.10140">
    <property type="entry name" value="Toll/interleukin-1 receptor homology (TIR) domain"/>
    <property type="match status" value="1"/>
</dbReference>
<evidence type="ECO:0000313" key="2">
    <source>
        <dbReference type="Proteomes" id="UP000806577"/>
    </source>
</evidence>
<name>A0A9Q2IE44_9GAMM</name>
<protein>
    <submittedName>
        <fullName evidence="1">Toll/interleukin-1 receptor domain-containing protein</fullName>
    </submittedName>
</protein>
<dbReference type="InterPro" id="IPR035897">
    <property type="entry name" value="Toll_tir_struct_dom_sf"/>
</dbReference>
<dbReference type="EMBL" id="CP065177">
    <property type="protein sequence ID" value="URG50855.1"/>
    <property type="molecule type" value="Genomic_DNA"/>
</dbReference>
<reference evidence="1 2" key="1">
    <citation type="journal article" date="2021" name="Int. J. Syst. Evol. Microbiol.">
        <title>&lt;i&gt;Pectobacterium quasiaquaticum&lt;/i&gt; sp. nov., isolated from waterways.</title>
        <authorList>
            <person name="Ben Moussa H."/>
            <person name="Pedron J."/>
            <person name="Bertrand C."/>
            <person name="Hecquet A."/>
            <person name="Barny M.A."/>
        </authorList>
    </citation>
    <scope>NUCLEOTIDE SEQUENCE [LARGE SCALE GENOMIC DNA]</scope>
    <source>
        <strain evidence="1 2">A477-S1-J17</strain>
    </source>
</reference>
<keyword evidence="2" id="KW-1185">Reference proteome</keyword>
<organism evidence="1 2">
    <name type="scientific">Pectobacterium quasiaquaticum</name>
    <dbReference type="NCBI Taxonomy" id="2774015"/>
    <lineage>
        <taxon>Bacteria</taxon>
        <taxon>Pseudomonadati</taxon>
        <taxon>Pseudomonadota</taxon>
        <taxon>Gammaproteobacteria</taxon>
        <taxon>Enterobacterales</taxon>
        <taxon>Pectobacteriaceae</taxon>
        <taxon>Pectobacterium</taxon>
    </lineage>
</organism>
<dbReference type="Pfam" id="PF13676">
    <property type="entry name" value="TIR_2"/>
    <property type="match status" value="1"/>
</dbReference>
<dbReference type="InterPro" id="IPR000157">
    <property type="entry name" value="TIR_dom"/>
</dbReference>
<dbReference type="Proteomes" id="UP000806577">
    <property type="component" value="Chromosome"/>
</dbReference>
<proteinExistence type="predicted"/>
<sequence length="170" mass="19269">MSVFISYRRNDLNIALSIHSRLKVAGIDTYIDLLDSESQSTDDITSVITKNISSSTHLIAVLSSQTTFSWWVPFEIGEATILGRRIASYNTGLSNPPEYLSKWPQMNSMSHMDYFIDEYKNDRRNSLLESATVSRESRSSGDTFAKSFSVIQANADRFHNSLKHKISRGY</sequence>
<dbReference type="RefSeq" id="WP_193399114.1">
    <property type="nucleotide sequence ID" value="NZ_CP065177.1"/>
</dbReference>
<keyword evidence="1" id="KW-0675">Receptor</keyword>
<evidence type="ECO:0000313" key="1">
    <source>
        <dbReference type="EMBL" id="URG50855.1"/>
    </source>
</evidence>
<dbReference type="GO" id="GO:0007165">
    <property type="term" value="P:signal transduction"/>
    <property type="evidence" value="ECO:0007669"/>
    <property type="project" value="InterPro"/>
</dbReference>